<protein>
    <submittedName>
        <fullName evidence="3">Spore wall protein 2</fullName>
    </submittedName>
</protein>
<feature type="compositionally biased region" description="Basic residues" evidence="1">
    <location>
        <begin position="191"/>
        <end position="202"/>
    </location>
</feature>
<evidence type="ECO:0000313" key="2">
    <source>
        <dbReference type="EMBL" id="CAK9016957.1"/>
    </source>
</evidence>
<proteinExistence type="predicted"/>
<evidence type="ECO:0000256" key="1">
    <source>
        <dbReference type="SAM" id="MobiDB-lite"/>
    </source>
</evidence>
<evidence type="ECO:0000313" key="4">
    <source>
        <dbReference type="Proteomes" id="UP001642464"/>
    </source>
</evidence>
<dbReference type="Proteomes" id="UP001642464">
    <property type="component" value="Unassembled WGS sequence"/>
</dbReference>
<gene>
    <name evidence="2" type="ORF">SCF082_LOCUS13413</name>
    <name evidence="3" type="ORF">SCF082_LOCUS13434</name>
</gene>
<feature type="region of interest" description="Disordered" evidence="1">
    <location>
        <begin position="184"/>
        <end position="208"/>
    </location>
</feature>
<feature type="compositionally biased region" description="Polar residues" evidence="1">
    <location>
        <begin position="550"/>
        <end position="563"/>
    </location>
</feature>
<sequence length="563" mass="61573">MRQAIENIHGALRDKELPSKSLVAQKLEQIEDNAFHVEDLRDVTSLEDSPQRLLSCASSPARPSPANAEQLRLRHRRIGLTCEMLRTTKHSARPWLPESLLGWLPQVVRPHPWREDRWHERACPHGALRCNMRAKCAVRDGSATDLNAALSAACSAPELYTMHFIGPMSFATFASAGGDALDTQEIDSRRRPYGKGRGKGGKRPAAPPIKRTIKKHSRTNDGQLICFAFNEVTKSLGADASSDEDEDGDPKPKLGLGPWAAPDFNAHGQAKGIFRWLWALLAGVGMPCMRLLAMKLAAGKVNDCPFPRAAVEDGRQLVFVALEMAGAKLDVRTREARAKFDSLAVASLGAIEKKDGRAEMALLVFVDDLFWLTREKGGIEKIVISVYFLVILGLPFSWSKFCGGLDVSWVGFTLDLKGNLLGLSVARAAWVVKWLQDCVSAGSVRIADMCAALGRLSFALSVLDHLRPFLGPMYAWVTALENARVYRLPKAIKLIMLFLAKALAGDGRLTPVGLKLIADTGNTEQGISLDKQMTLEPENPAASTAPKPHNTVNPSPHQTVFMG</sequence>
<dbReference type="EMBL" id="CAXAMM010008313">
    <property type="protein sequence ID" value="CAK9017004.1"/>
    <property type="molecule type" value="Genomic_DNA"/>
</dbReference>
<accession>A0ABP0JSK2</accession>
<keyword evidence="4" id="KW-1185">Reference proteome</keyword>
<organism evidence="3 4">
    <name type="scientific">Durusdinium trenchii</name>
    <dbReference type="NCBI Taxonomy" id="1381693"/>
    <lineage>
        <taxon>Eukaryota</taxon>
        <taxon>Sar</taxon>
        <taxon>Alveolata</taxon>
        <taxon>Dinophyceae</taxon>
        <taxon>Suessiales</taxon>
        <taxon>Symbiodiniaceae</taxon>
        <taxon>Durusdinium</taxon>
    </lineage>
</organism>
<reference evidence="3 4" key="1">
    <citation type="submission" date="2024-02" db="EMBL/GenBank/DDBJ databases">
        <authorList>
            <person name="Chen Y."/>
            <person name="Shah S."/>
            <person name="Dougan E. K."/>
            <person name="Thang M."/>
            <person name="Chan C."/>
        </authorList>
    </citation>
    <scope>NUCLEOTIDE SEQUENCE [LARGE SCALE GENOMIC DNA]</scope>
</reference>
<name>A0ABP0JSK2_9DINO</name>
<feature type="region of interest" description="Disordered" evidence="1">
    <location>
        <begin position="537"/>
        <end position="563"/>
    </location>
</feature>
<evidence type="ECO:0000313" key="3">
    <source>
        <dbReference type="EMBL" id="CAK9017004.1"/>
    </source>
</evidence>
<dbReference type="EMBL" id="CAXAMM010008291">
    <property type="protein sequence ID" value="CAK9016957.1"/>
    <property type="molecule type" value="Genomic_DNA"/>
</dbReference>
<comment type="caution">
    <text evidence="3">The sequence shown here is derived from an EMBL/GenBank/DDBJ whole genome shotgun (WGS) entry which is preliminary data.</text>
</comment>